<dbReference type="STRING" id="2074.BG845_05380"/>
<dbReference type="EMBL" id="MIGB01000039">
    <property type="protein sequence ID" value="OSY36458.1"/>
    <property type="molecule type" value="Genomic_DNA"/>
</dbReference>
<comment type="caution">
    <text evidence="2">The sequence shown here is derived from an EMBL/GenBank/DDBJ whole genome shotgun (WGS) entry which is preliminary data.</text>
</comment>
<dbReference type="RefSeq" id="WP_085915510.1">
    <property type="nucleotide sequence ID" value="NZ_AP018920.1"/>
</dbReference>
<evidence type="ECO:0000313" key="3">
    <source>
        <dbReference type="Proteomes" id="UP000194360"/>
    </source>
</evidence>
<evidence type="ECO:0000313" key="2">
    <source>
        <dbReference type="EMBL" id="OSY36458.1"/>
    </source>
</evidence>
<dbReference type="SUPFAM" id="SSF53335">
    <property type="entry name" value="S-adenosyl-L-methionine-dependent methyltransferases"/>
    <property type="match status" value="1"/>
</dbReference>
<accession>A0A1Y2MPP4</accession>
<reference evidence="2 3" key="1">
    <citation type="submission" date="2016-09" db="EMBL/GenBank/DDBJ databases">
        <title>Pseudonocardia autotrophica DSM535, a candidate organism with high potential of specific P450 cytochromes.</title>
        <authorList>
            <person name="Grumaz C."/>
            <person name="Vainshtein Y."/>
            <person name="Kirstahler P."/>
            <person name="Sohn K."/>
        </authorList>
    </citation>
    <scope>NUCLEOTIDE SEQUENCE [LARGE SCALE GENOMIC DNA]</scope>
    <source>
        <strain evidence="2 3">DSM 535</strain>
    </source>
</reference>
<dbReference type="Gene3D" id="3.40.50.150">
    <property type="entry name" value="Vaccinia Virus protein VP39"/>
    <property type="match status" value="1"/>
</dbReference>
<keyword evidence="3" id="KW-1185">Reference proteome</keyword>
<dbReference type="Pfam" id="PF13489">
    <property type="entry name" value="Methyltransf_23"/>
    <property type="match status" value="1"/>
</dbReference>
<name>A0A1Y2MPP4_PSEAH</name>
<dbReference type="OrthoDB" id="9810247at2"/>
<dbReference type="CDD" id="cd02440">
    <property type="entry name" value="AdoMet_MTases"/>
    <property type="match status" value="1"/>
</dbReference>
<dbReference type="InterPro" id="IPR029063">
    <property type="entry name" value="SAM-dependent_MTases_sf"/>
</dbReference>
<feature type="domain" description="C-methyltransferase" evidence="1">
    <location>
        <begin position="276"/>
        <end position="382"/>
    </location>
</feature>
<dbReference type="AlphaFoldDB" id="A0A1Y2MPP4"/>
<gene>
    <name evidence="2" type="ORF">BG845_05380</name>
</gene>
<organism evidence="2 3">
    <name type="scientific">Pseudonocardia autotrophica</name>
    <name type="common">Amycolata autotrophica</name>
    <name type="synonym">Nocardia autotrophica</name>
    <dbReference type="NCBI Taxonomy" id="2074"/>
    <lineage>
        <taxon>Bacteria</taxon>
        <taxon>Bacillati</taxon>
        <taxon>Actinomycetota</taxon>
        <taxon>Actinomycetes</taxon>
        <taxon>Pseudonocardiales</taxon>
        <taxon>Pseudonocardiaceae</taxon>
        <taxon>Pseudonocardia</taxon>
    </lineage>
</organism>
<proteinExistence type="predicted"/>
<dbReference type="Proteomes" id="UP000194360">
    <property type="component" value="Unassembled WGS sequence"/>
</dbReference>
<dbReference type="InterPro" id="IPR013691">
    <property type="entry name" value="MeTrfase_14"/>
</dbReference>
<sequence length="395" mass="41569">MLNRCPACDAPAAEPFFSVTGLPVHGTAVLPDPASARAVSVGDQVLVLCERCGTVFNRDFAPDLLDYSGDHEESQHHSPRFAAYAEEIAADWVARFELSGAHVVEVGCGSGDFAAELLRAGAGRVTGIDPHFVPERVRPELAGRLTAVPAEFAGDQVEPGTAALVCRHTLEHIPALAGFGAELHAGLRRGGGRALLAEVPDLGRILAEGAFWDLQYEHCSYFTPSTLRTFLLGAGFADPRTRLTYAEQYVVAEAGPDGTPGPAGLEQQLLDGLRTTCHDFAARVGDQIGRWRDWLGERAAAGDEIVVWGGGAKGLTFLNVVEGGAGGPGAVHGVVDINPGLQGRYMGGLGLPIRAPKDLLDSPPRSVLLMNPVYTGEVRSTLDALGLGSTELLAV</sequence>
<evidence type="ECO:0000259" key="1">
    <source>
        <dbReference type="Pfam" id="PF08484"/>
    </source>
</evidence>
<dbReference type="Pfam" id="PF08484">
    <property type="entry name" value="Methyltransf_14"/>
    <property type="match status" value="1"/>
</dbReference>
<protein>
    <recommendedName>
        <fullName evidence="1">C-methyltransferase domain-containing protein</fullName>
    </recommendedName>
</protein>
<dbReference type="Gene3D" id="3.40.50.720">
    <property type="entry name" value="NAD(P)-binding Rossmann-like Domain"/>
    <property type="match status" value="1"/>
</dbReference>